<dbReference type="CDD" id="cd00887">
    <property type="entry name" value="MoeA"/>
    <property type="match status" value="1"/>
</dbReference>
<comment type="cofactor">
    <cofactor evidence="7">
        <name>Mg(2+)</name>
        <dbReference type="ChEBI" id="CHEBI:18420"/>
    </cofactor>
</comment>
<feature type="domain" description="MoaB/Mog" evidence="8">
    <location>
        <begin position="200"/>
        <end position="340"/>
    </location>
</feature>
<proteinExistence type="inferred from homology"/>
<evidence type="ECO:0000256" key="1">
    <source>
        <dbReference type="ARBA" id="ARBA00002901"/>
    </source>
</evidence>
<dbReference type="InterPro" id="IPR038987">
    <property type="entry name" value="MoeA-like"/>
</dbReference>
<evidence type="ECO:0000313" key="10">
    <source>
        <dbReference type="Proteomes" id="UP000244649"/>
    </source>
</evidence>
<dbReference type="SUPFAM" id="SSF63882">
    <property type="entry name" value="MoeA N-terminal region -like"/>
    <property type="match status" value="1"/>
</dbReference>
<dbReference type="InterPro" id="IPR036688">
    <property type="entry name" value="MoeA_C_domain_IV_sf"/>
</dbReference>
<keyword evidence="7 9" id="KW-0808">Transferase</keyword>
<dbReference type="GO" id="GO:0006777">
    <property type="term" value="P:Mo-molybdopterin cofactor biosynthetic process"/>
    <property type="evidence" value="ECO:0007669"/>
    <property type="project" value="UniProtKB-UniRule"/>
</dbReference>
<dbReference type="InterPro" id="IPR036425">
    <property type="entry name" value="MoaB/Mog-like_dom_sf"/>
</dbReference>
<evidence type="ECO:0000256" key="2">
    <source>
        <dbReference type="ARBA" id="ARBA00005046"/>
    </source>
</evidence>
<dbReference type="InterPro" id="IPR005110">
    <property type="entry name" value="MoeA_linker/N"/>
</dbReference>
<evidence type="ECO:0000259" key="8">
    <source>
        <dbReference type="SMART" id="SM00852"/>
    </source>
</evidence>
<keyword evidence="7" id="KW-0460">Magnesium</keyword>
<keyword evidence="7" id="KW-0479">Metal-binding</keyword>
<dbReference type="GO" id="GO:0046872">
    <property type="term" value="F:metal ion binding"/>
    <property type="evidence" value="ECO:0007669"/>
    <property type="project" value="UniProtKB-UniRule"/>
</dbReference>
<dbReference type="Pfam" id="PF03454">
    <property type="entry name" value="MoeA_C"/>
    <property type="match status" value="1"/>
</dbReference>
<comment type="similarity">
    <text evidence="3 7">Belongs to the MoeA family.</text>
</comment>
<evidence type="ECO:0000256" key="3">
    <source>
        <dbReference type="ARBA" id="ARBA00010763"/>
    </source>
</evidence>
<evidence type="ECO:0000256" key="5">
    <source>
        <dbReference type="ARBA" id="ARBA00023150"/>
    </source>
</evidence>
<evidence type="ECO:0000256" key="7">
    <source>
        <dbReference type="RuleBase" id="RU365090"/>
    </source>
</evidence>
<dbReference type="Gene3D" id="2.170.190.11">
    <property type="entry name" value="Molybdopterin biosynthesis moea protein, domain 3"/>
    <property type="match status" value="1"/>
</dbReference>
<protein>
    <recommendedName>
        <fullName evidence="7">Molybdopterin molybdenumtransferase</fullName>
        <ecNumber evidence="7">2.10.1.1</ecNumber>
    </recommendedName>
</protein>
<gene>
    <name evidence="9" type="ORF">DC432_14765</name>
</gene>
<organism evidence="9 10">
    <name type="scientific">Microbacterium testaceum</name>
    <name type="common">Aureobacterium testaceum</name>
    <name type="synonym">Brevibacterium testaceum</name>
    <dbReference type="NCBI Taxonomy" id="2033"/>
    <lineage>
        <taxon>Bacteria</taxon>
        <taxon>Bacillati</taxon>
        <taxon>Actinomycetota</taxon>
        <taxon>Actinomycetes</taxon>
        <taxon>Micrococcales</taxon>
        <taxon>Microbacteriaceae</taxon>
        <taxon>Microbacterium</taxon>
    </lineage>
</organism>
<keyword evidence="5 7" id="KW-0501">Molybdenum cofactor biosynthesis</keyword>
<dbReference type="PANTHER" id="PTHR10192">
    <property type="entry name" value="MOLYBDOPTERIN BIOSYNTHESIS PROTEIN"/>
    <property type="match status" value="1"/>
</dbReference>
<dbReference type="InterPro" id="IPR005111">
    <property type="entry name" value="MoeA_C_domain_IV"/>
</dbReference>
<dbReference type="Pfam" id="PF00994">
    <property type="entry name" value="MoCF_biosynth"/>
    <property type="match status" value="1"/>
</dbReference>
<evidence type="ECO:0000256" key="4">
    <source>
        <dbReference type="ARBA" id="ARBA00022505"/>
    </source>
</evidence>
<dbReference type="SMART" id="SM00852">
    <property type="entry name" value="MoCF_biosynth"/>
    <property type="match status" value="1"/>
</dbReference>
<dbReference type="InterPro" id="IPR036135">
    <property type="entry name" value="MoeA_linker/N_sf"/>
</dbReference>
<dbReference type="AlphaFoldDB" id="A0A2T7W125"/>
<dbReference type="Proteomes" id="UP000244649">
    <property type="component" value="Unassembled WGS sequence"/>
</dbReference>
<dbReference type="Pfam" id="PF03453">
    <property type="entry name" value="MoeA_N"/>
    <property type="match status" value="1"/>
</dbReference>
<comment type="pathway">
    <text evidence="2 7">Cofactor biosynthesis; molybdopterin biosynthesis.</text>
</comment>
<dbReference type="UniPathway" id="UPA00344"/>
<dbReference type="Gene3D" id="3.40.980.10">
    <property type="entry name" value="MoaB/Mog-like domain"/>
    <property type="match status" value="1"/>
</dbReference>
<sequence>MTTMTTAAFARRSVTEHCRLVAEMVAAIERPTASVELSALETDHYRTLAADVIAPGHLPPFDNSQMDGFAVHRADVVDARPEHPVLLPVTGHIAAGDAASALPRGEAWAVMTGAPIPVGADAVIPIESSGLTAFPSRGEVASLTVREVPVADAFVRRAGSDIRAGDVIAAAGAALTPALVGALASAGVRRLTVFRPFTVLLIATGSELRGQGETARPGSILDANTPALTALLTAIGVRVLTPGSVDDEPEQLLRAIDAHAHEVDLVVTAGGVSAGAHEVVREALGIRGVSFGSVAMQPGGPQGFGHLQVGTRRLPVVALPGNPVSALISAEVFVRPALLAAGGWWPGRPTVEAPITEDAESPAGRLQVRRARFTAAGRIEFVGGPGSHLLGSFARSDLLVLIPESVTRLEAGEIVRAWRING</sequence>
<evidence type="ECO:0000256" key="6">
    <source>
        <dbReference type="ARBA" id="ARBA00047317"/>
    </source>
</evidence>
<accession>A0A2T7W125</accession>
<evidence type="ECO:0000313" key="9">
    <source>
        <dbReference type="EMBL" id="PVE62149.1"/>
    </source>
</evidence>
<dbReference type="GO" id="GO:0061599">
    <property type="term" value="F:molybdopterin molybdotransferase activity"/>
    <property type="evidence" value="ECO:0007669"/>
    <property type="project" value="UniProtKB-UniRule"/>
</dbReference>
<comment type="caution">
    <text evidence="9">The sequence shown here is derived from an EMBL/GenBank/DDBJ whole genome shotgun (WGS) entry which is preliminary data.</text>
</comment>
<dbReference type="Gene3D" id="2.40.340.10">
    <property type="entry name" value="MoeA, C-terminal, domain IV"/>
    <property type="match status" value="1"/>
</dbReference>
<dbReference type="Gene3D" id="3.90.105.10">
    <property type="entry name" value="Molybdopterin biosynthesis moea protein, domain 2"/>
    <property type="match status" value="1"/>
</dbReference>
<dbReference type="NCBIfam" id="NF045515">
    <property type="entry name" value="Glp_gephyrin"/>
    <property type="match status" value="1"/>
</dbReference>
<dbReference type="EMBL" id="QDFT01000059">
    <property type="protein sequence ID" value="PVE62149.1"/>
    <property type="molecule type" value="Genomic_DNA"/>
</dbReference>
<reference evidence="9 10" key="1">
    <citation type="submission" date="2018-04" db="EMBL/GenBank/DDBJ databases">
        <authorList>
            <person name="Go L.Y."/>
            <person name="Mitchell J.A."/>
        </authorList>
    </citation>
    <scope>NUCLEOTIDE SEQUENCE [LARGE SCALE GENOMIC DNA]</scope>
    <source>
        <strain evidence="9 10">TPD7010</strain>
    </source>
</reference>
<keyword evidence="4 7" id="KW-0500">Molybdenum</keyword>
<comment type="function">
    <text evidence="1 7">Catalyzes the insertion of molybdate into adenylated molybdopterin with the concomitant release of AMP.</text>
</comment>
<dbReference type="GO" id="GO:0005829">
    <property type="term" value="C:cytosol"/>
    <property type="evidence" value="ECO:0007669"/>
    <property type="project" value="TreeGrafter"/>
</dbReference>
<dbReference type="PANTHER" id="PTHR10192:SF5">
    <property type="entry name" value="GEPHYRIN"/>
    <property type="match status" value="1"/>
</dbReference>
<comment type="catalytic activity">
    <reaction evidence="6">
        <text>adenylyl-molybdopterin + molybdate = Mo-molybdopterin + AMP + H(+)</text>
        <dbReference type="Rhea" id="RHEA:35047"/>
        <dbReference type="ChEBI" id="CHEBI:15378"/>
        <dbReference type="ChEBI" id="CHEBI:36264"/>
        <dbReference type="ChEBI" id="CHEBI:62727"/>
        <dbReference type="ChEBI" id="CHEBI:71302"/>
        <dbReference type="ChEBI" id="CHEBI:456215"/>
        <dbReference type="EC" id="2.10.1.1"/>
    </reaction>
</comment>
<dbReference type="EC" id="2.10.1.1" evidence="7"/>
<dbReference type="InterPro" id="IPR001453">
    <property type="entry name" value="MoaB/Mog_dom"/>
</dbReference>
<dbReference type="SUPFAM" id="SSF53218">
    <property type="entry name" value="Molybdenum cofactor biosynthesis proteins"/>
    <property type="match status" value="1"/>
</dbReference>
<name>A0A2T7W125_MICTE</name>
<dbReference type="SUPFAM" id="SSF63867">
    <property type="entry name" value="MoeA C-terminal domain-like"/>
    <property type="match status" value="1"/>
</dbReference>